<sequence>MYITREISSFLNFRNYIKKKKLYYTLCPKGIFIFRYCILECFREIKIEYEHMSNFESYRR</sequence>
<dbReference type="EMBL" id="AKWO02000010">
    <property type="protein sequence ID" value="EMG01968.1"/>
    <property type="molecule type" value="Genomic_DNA"/>
</dbReference>
<proteinExistence type="predicted"/>
<reference evidence="1 2" key="1">
    <citation type="submission" date="2013-01" db="EMBL/GenBank/DDBJ databases">
        <authorList>
            <person name="Harkins D.M."/>
            <person name="Durkin A.S."/>
            <person name="Brinkac L.M."/>
            <person name="Haft D.H."/>
            <person name="Selengut J.D."/>
            <person name="Sanka R."/>
            <person name="DePew J."/>
            <person name="Purushe J."/>
            <person name="Picardeau M."/>
            <person name="Werts C."/>
            <person name="Goarant C."/>
            <person name="Vinetz J.M."/>
            <person name="Sutton G.G."/>
            <person name="Nierman W.C."/>
            <person name="Fouts D.E."/>
        </authorList>
    </citation>
    <scope>NUCLEOTIDE SEQUENCE [LARGE SCALE GENOMIC DNA]</scope>
    <source>
        <strain evidence="1 2">200701203</strain>
    </source>
</reference>
<evidence type="ECO:0000313" key="2">
    <source>
        <dbReference type="Proteomes" id="UP000011783"/>
    </source>
</evidence>
<dbReference type="Proteomes" id="UP000011783">
    <property type="component" value="Unassembled WGS sequence"/>
</dbReference>
<dbReference type="AlphaFoldDB" id="M3FJF6"/>
<protein>
    <submittedName>
        <fullName evidence="1">Uncharacterized protein</fullName>
    </submittedName>
</protein>
<accession>M3FJF6</accession>
<evidence type="ECO:0000313" key="1">
    <source>
        <dbReference type="EMBL" id="EMG01968.1"/>
    </source>
</evidence>
<dbReference type="BioCyc" id="LBOR1193007:G11KN-313-MONOMER"/>
<gene>
    <name evidence="1" type="ORF">LEP1GSC123_0192</name>
</gene>
<organism evidence="1 2">
    <name type="scientific">Leptospira borgpetersenii str. 200701203</name>
    <dbReference type="NCBI Taxonomy" id="1193007"/>
    <lineage>
        <taxon>Bacteria</taxon>
        <taxon>Pseudomonadati</taxon>
        <taxon>Spirochaetota</taxon>
        <taxon>Spirochaetia</taxon>
        <taxon>Leptospirales</taxon>
        <taxon>Leptospiraceae</taxon>
        <taxon>Leptospira</taxon>
    </lineage>
</organism>
<name>M3FJF6_LEPBO</name>
<comment type="caution">
    <text evidence="1">The sequence shown here is derived from an EMBL/GenBank/DDBJ whole genome shotgun (WGS) entry which is preliminary data.</text>
</comment>